<keyword evidence="2" id="KW-0813">Transport</keyword>
<comment type="caution">
    <text evidence="13">The sequence shown here is derived from an EMBL/GenBank/DDBJ whole genome shotgun (WGS) entry which is preliminary data.</text>
</comment>
<feature type="compositionally biased region" description="Basic and acidic residues" evidence="10">
    <location>
        <begin position="280"/>
        <end position="311"/>
    </location>
</feature>
<dbReference type="PANTHER" id="PTHR10110">
    <property type="entry name" value="SODIUM/HYDROGEN EXCHANGER"/>
    <property type="match status" value="1"/>
</dbReference>
<dbReference type="EMBL" id="BSUN01000001">
    <property type="protein sequence ID" value="GMA37299.1"/>
    <property type="molecule type" value="Genomic_DNA"/>
</dbReference>
<name>A0ABQ6IHE9_9MICO</name>
<feature type="transmembrane region" description="Helical" evidence="11">
    <location>
        <begin position="180"/>
        <end position="199"/>
    </location>
</feature>
<keyword evidence="4 11" id="KW-0812">Transmembrane</keyword>
<evidence type="ECO:0000256" key="3">
    <source>
        <dbReference type="ARBA" id="ARBA00022475"/>
    </source>
</evidence>
<evidence type="ECO:0000256" key="10">
    <source>
        <dbReference type="SAM" id="MobiDB-lite"/>
    </source>
</evidence>
<feature type="region of interest" description="Disordered" evidence="10">
    <location>
        <begin position="271"/>
        <end position="348"/>
    </location>
</feature>
<evidence type="ECO:0000256" key="4">
    <source>
        <dbReference type="ARBA" id="ARBA00022692"/>
    </source>
</evidence>
<dbReference type="Pfam" id="PF00999">
    <property type="entry name" value="Na_H_Exchanger"/>
    <property type="match status" value="1"/>
</dbReference>
<feature type="transmembrane region" description="Helical" evidence="11">
    <location>
        <begin position="54"/>
        <end position="73"/>
    </location>
</feature>
<dbReference type="RefSeq" id="WP_284329050.1">
    <property type="nucleotide sequence ID" value="NZ_BSUN01000001.1"/>
</dbReference>
<keyword evidence="6" id="KW-0915">Sodium</keyword>
<keyword evidence="7" id="KW-0406">Ion transport</keyword>
<dbReference type="Gene3D" id="6.10.140.1330">
    <property type="match status" value="1"/>
</dbReference>
<evidence type="ECO:0000256" key="5">
    <source>
        <dbReference type="ARBA" id="ARBA00022989"/>
    </source>
</evidence>
<evidence type="ECO:0000256" key="2">
    <source>
        <dbReference type="ARBA" id="ARBA00022448"/>
    </source>
</evidence>
<evidence type="ECO:0000313" key="13">
    <source>
        <dbReference type="EMBL" id="GMA37299.1"/>
    </source>
</evidence>
<dbReference type="Proteomes" id="UP001157125">
    <property type="component" value="Unassembled WGS sequence"/>
</dbReference>
<keyword evidence="9" id="KW-0739">Sodium transport</keyword>
<keyword evidence="3" id="KW-1003">Cell membrane</keyword>
<reference evidence="14" key="1">
    <citation type="journal article" date="2019" name="Int. J. Syst. Evol. Microbiol.">
        <title>The Global Catalogue of Microorganisms (GCM) 10K type strain sequencing project: providing services to taxonomists for standard genome sequencing and annotation.</title>
        <authorList>
            <consortium name="The Broad Institute Genomics Platform"/>
            <consortium name="The Broad Institute Genome Sequencing Center for Infectious Disease"/>
            <person name="Wu L."/>
            <person name="Ma J."/>
        </authorList>
    </citation>
    <scope>NUCLEOTIDE SEQUENCE [LARGE SCALE GENOMIC DNA]</scope>
    <source>
        <strain evidence="14">NBRC 112299</strain>
    </source>
</reference>
<feature type="transmembrane region" description="Helical" evidence="11">
    <location>
        <begin position="85"/>
        <end position="106"/>
    </location>
</feature>
<keyword evidence="14" id="KW-1185">Reference proteome</keyword>
<gene>
    <name evidence="13" type="ORF">GCM10025876_35030</name>
</gene>
<protein>
    <recommendedName>
        <fullName evidence="12">Cation/H+ exchanger transmembrane domain-containing protein</fullName>
    </recommendedName>
</protein>
<accession>A0ABQ6IHE9</accession>
<evidence type="ECO:0000256" key="7">
    <source>
        <dbReference type="ARBA" id="ARBA00023065"/>
    </source>
</evidence>
<comment type="subcellular location">
    <subcellularLocation>
        <location evidence="1">Cell membrane</location>
        <topology evidence="1">Multi-pass membrane protein</topology>
    </subcellularLocation>
</comment>
<dbReference type="InterPro" id="IPR018422">
    <property type="entry name" value="Cation/H_exchanger_CPA1"/>
</dbReference>
<proteinExistence type="predicted"/>
<evidence type="ECO:0000256" key="11">
    <source>
        <dbReference type="SAM" id="Phobius"/>
    </source>
</evidence>
<evidence type="ECO:0000256" key="6">
    <source>
        <dbReference type="ARBA" id="ARBA00023053"/>
    </source>
</evidence>
<dbReference type="InterPro" id="IPR006153">
    <property type="entry name" value="Cation/H_exchanger_TM"/>
</dbReference>
<evidence type="ECO:0000256" key="9">
    <source>
        <dbReference type="ARBA" id="ARBA00023201"/>
    </source>
</evidence>
<evidence type="ECO:0000313" key="14">
    <source>
        <dbReference type="Proteomes" id="UP001157125"/>
    </source>
</evidence>
<feature type="domain" description="Cation/H+ exchanger transmembrane" evidence="12">
    <location>
        <begin position="14"/>
        <end position="253"/>
    </location>
</feature>
<keyword evidence="5 11" id="KW-1133">Transmembrane helix</keyword>
<sequence>MEILVIGVFALMAIATATAVSPKVGIAAPLILVALGFGASLLPFMPAVEVDPEVILAGVLPPLLFAAGASIPATDFRREFRSISGLSVILTILSTLVLGAFFHWLIDDLSWPWAFALGAIVSPSDPVATAIIKRLGVSPRMVSLLEGESLLNDACALVLLRGAVAAAAAAVTVGDIALEFILAMTVAVIIGIIVGRLNLWVSNRMSDTTANTVFTLAVPFVASIPAEAVGASGLVAAVVCGLVTGNGSAKALSPQVRQSDAQTWHAIEPHPRRRRLSHRGPRDCRCGARGPGEARGRRVRLRGGDGDHRAGTDPARALHRAVARGAGSPGEASRRVASAPRGPPRAPG</sequence>
<organism evidence="13 14">
    <name type="scientific">Demequina litorisediminis</name>
    <dbReference type="NCBI Taxonomy" id="1849022"/>
    <lineage>
        <taxon>Bacteria</taxon>
        <taxon>Bacillati</taxon>
        <taxon>Actinomycetota</taxon>
        <taxon>Actinomycetes</taxon>
        <taxon>Micrococcales</taxon>
        <taxon>Demequinaceae</taxon>
        <taxon>Demequina</taxon>
    </lineage>
</organism>
<evidence type="ECO:0000256" key="8">
    <source>
        <dbReference type="ARBA" id="ARBA00023136"/>
    </source>
</evidence>
<evidence type="ECO:0000256" key="1">
    <source>
        <dbReference type="ARBA" id="ARBA00004651"/>
    </source>
</evidence>
<dbReference type="PANTHER" id="PTHR10110:SF86">
    <property type="entry name" value="SODIUM_HYDROGEN EXCHANGER 7"/>
    <property type="match status" value="1"/>
</dbReference>
<evidence type="ECO:0000259" key="12">
    <source>
        <dbReference type="Pfam" id="PF00999"/>
    </source>
</evidence>
<keyword evidence="8 11" id="KW-0472">Membrane</keyword>